<dbReference type="PANTHER" id="PTHR10696:SF56">
    <property type="entry name" value="TAUD_TFDA-LIKE DOMAIN-CONTAINING PROTEIN"/>
    <property type="match status" value="1"/>
</dbReference>
<dbReference type="InterPro" id="IPR003819">
    <property type="entry name" value="TauD/TfdA-like"/>
</dbReference>
<evidence type="ECO:0000313" key="5">
    <source>
        <dbReference type="EMBL" id="BBO20432.1"/>
    </source>
</evidence>
<dbReference type="Pfam" id="PF02668">
    <property type="entry name" value="TauD"/>
    <property type="match status" value="1"/>
</dbReference>
<reference evidence="5" key="1">
    <citation type="journal article" name="DNA Res.">
        <title>The physiological potential of anammox bacteria as revealed by their core genome structure.</title>
        <authorList>
            <person name="Okubo T."/>
            <person name="Toyoda A."/>
            <person name="Fukuhara K."/>
            <person name="Uchiyama I."/>
            <person name="Harigaya Y."/>
            <person name="Kuroiwa M."/>
            <person name="Suzuki T."/>
            <person name="Murakami Y."/>
            <person name="Suwa Y."/>
            <person name="Takami H."/>
        </authorList>
    </citation>
    <scope>NUCLEOTIDE SEQUENCE</scope>
    <source>
        <strain evidence="5">317325-3</strain>
    </source>
</reference>
<feature type="domain" description="TauD/TfdA-like" evidence="4">
    <location>
        <begin position="109"/>
        <end position="284"/>
    </location>
</feature>
<dbReference type="Proteomes" id="UP000662914">
    <property type="component" value="Chromosome"/>
</dbReference>
<dbReference type="EMBL" id="AP021857">
    <property type="protein sequence ID" value="BBO20432.1"/>
    <property type="molecule type" value="Genomic_DNA"/>
</dbReference>
<gene>
    <name evidence="5" type="ORF">DSYM_11310</name>
</gene>
<keyword evidence="5" id="KW-0223">Dioxygenase</keyword>
<comment type="cofactor">
    <cofactor evidence="1">
        <name>Fe(2+)</name>
        <dbReference type="ChEBI" id="CHEBI:29033"/>
    </cofactor>
</comment>
<keyword evidence="2" id="KW-0560">Oxidoreductase</keyword>
<organism evidence="5 6">
    <name type="scientific">Candidatus Desulfobacillus denitrificans</name>
    <dbReference type="NCBI Taxonomy" id="2608985"/>
    <lineage>
        <taxon>Bacteria</taxon>
        <taxon>Pseudomonadati</taxon>
        <taxon>Pseudomonadota</taxon>
        <taxon>Betaproteobacteria</taxon>
        <taxon>Candidatus Desulfobacillus</taxon>
    </lineage>
</organism>
<dbReference type="SUPFAM" id="SSF51197">
    <property type="entry name" value="Clavaminate synthase-like"/>
    <property type="match status" value="1"/>
</dbReference>
<dbReference type="InterPro" id="IPR042098">
    <property type="entry name" value="TauD-like_sf"/>
</dbReference>
<dbReference type="PANTHER" id="PTHR10696">
    <property type="entry name" value="GAMMA-BUTYROBETAINE HYDROXYLASE-RELATED"/>
    <property type="match status" value="1"/>
</dbReference>
<evidence type="ECO:0000256" key="3">
    <source>
        <dbReference type="ARBA" id="ARBA00023194"/>
    </source>
</evidence>
<dbReference type="InterPro" id="IPR050411">
    <property type="entry name" value="AlphaKG_dependent_hydroxylases"/>
</dbReference>
<protein>
    <submittedName>
        <fullName evidence="5">Taurine catabolism dioxygenase TauD</fullName>
    </submittedName>
</protein>
<proteinExistence type="predicted"/>
<name>A0A809RLR0_9PROT</name>
<keyword evidence="3" id="KW-0045">Antibiotic biosynthesis</keyword>
<dbReference type="GO" id="GO:0016706">
    <property type="term" value="F:2-oxoglutarate-dependent dioxygenase activity"/>
    <property type="evidence" value="ECO:0007669"/>
    <property type="project" value="UniProtKB-ARBA"/>
</dbReference>
<evidence type="ECO:0000256" key="2">
    <source>
        <dbReference type="ARBA" id="ARBA00023002"/>
    </source>
</evidence>
<dbReference type="KEGG" id="ddz:DSYM_11310"/>
<accession>A0A809RLR0</accession>
<dbReference type="AlphaFoldDB" id="A0A809RLR0"/>
<dbReference type="Gene3D" id="3.60.130.10">
    <property type="entry name" value="Clavaminate synthase-like"/>
    <property type="match status" value="1"/>
</dbReference>
<dbReference type="GO" id="GO:0017000">
    <property type="term" value="P:antibiotic biosynthetic process"/>
    <property type="evidence" value="ECO:0007669"/>
    <property type="project" value="UniProtKB-KW"/>
</dbReference>
<sequence length="293" mass="32502">MMPAHFDLSNASAYAAWREAKLAAHPHALSDLLVEIADPRRLTFAEREALLVRCATANMALYASGTGSDPDKDIPRQLGRQLGLVNLDANTLADDDGISPLAVAPAGTRTEFIPYTDRGIKWHTDGYYNTLDRQVHGLILHCVQSAESGGENRLMDHEIAYLLLRDENPDFIRALMAPDCMTIPPRLEDGAVARAAQPGPVFSVHADGHLHMRYTARTVSIEWRADEATRDAVAALERILADATSPYVFRGRLEPGMGLVCNNVLHDRAAFRDTETRKRLLYRARYFDRIVAA</sequence>
<evidence type="ECO:0000313" key="6">
    <source>
        <dbReference type="Proteomes" id="UP000662914"/>
    </source>
</evidence>
<evidence type="ECO:0000256" key="1">
    <source>
        <dbReference type="ARBA" id="ARBA00001954"/>
    </source>
</evidence>
<evidence type="ECO:0000259" key="4">
    <source>
        <dbReference type="Pfam" id="PF02668"/>
    </source>
</evidence>